<dbReference type="AlphaFoldDB" id="A0A1Q6HZD9"/>
<keyword evidence="1" id="KW-0472">Membrane</keyword>
<gene>
    <name evidence="2" type="ORF">BHV79_11695</name>
</gene>
<keyword evidence="1" id="KW-1133">Transmembrane helix</keyword>
<organism evidence="2 3">
    <name type="scientific">Bacteroides uniformis</name>
    <dbReference type="NCBI Taxonomy" id="820"/>
    <lineage>
        <taxon>Bacteria</taxon>
        <taxon>Pseudomonadati</taxon>
        <taxon>Bacteroidota</taxon>
        <taxon>Bacteroidia</taxon>
        <taxon>Bacteroidales</taxon>
        <taxon>Bacteroidaceae</taxon>
        <taxon>Bacteroides</taxon>
    </lineage>
</organism>
<proteinExistence type="predicted"/>
<dbReference type="Proteomes" id="UP000186549">
    <property type="component" value="Unassembled WGS sequence"/>
</dbReference>
<reference evidence="2 3" key="1">
    <citation type="journal article" date="2016" name="Nat. Biotechnol.">
        <title>Measurement of bacterial replication rates in microbial communities.</title>
        <authorList>
            <person name="Brown C.T."/>
            <person name="Olm M.R."/>
            <person name="Thomas B.C."/>
            <person name="Banfield J.F."/>
        </authorList>
    </citation>
    <scope>NUCLEOTIDE SEQUENCE [LARGE SCALE GENOMIC DNA]</scope>
    <source>
        <strain evidence="2">45_41</strain>
    </source>
</reference>
<protein>
    <submittedName>
        <fullName evidence="2">Uncharacterized protein</fullName>
    </submittedName>
</protein>
<sequence>MLMDAFAWFWLAVIICIITIGVNGTLCTYWRYKYTSNKKNETVKDEPGERHIITGFSKNE</sequence>
<name>A0A1Q6HZD9_BACUN</name>
<comment type="caution">
    <text evidence="2">The sequence shown here is derived from an EMBL/GenBank/DDBJ whole genome shotgun (WGS) entry which is preliminary data.</text>
</comment>
<keyword evidence="1" id="KW-0812">Transmembrane</keyword>
<evidence type="ECO:0000313" key="2">
    <source>
        <dbReference type="EMBL" id="OKZ32010.1"/>
    </source>
</evidence>
<evidence type="ECO:0000313" key="3">
    <source>
        <dbReference type="Proteomes" id="UP000186549"/>
    </source>
</evidence>
<dbReference type="EMBL" id="MNQU01000237">
    <property type="protein sequence ID" value="OKZ32010.1"/>
    <property type="molecule type" value="Genomic_DNA"/>
</dbReference>
<feature type="transmembrane region" description="Helical" evidence="1">
    <location>
        <begin position="6"/>
        <end position="30"/>
    </location>
</feature>
<accession>A0A1Q6HZD9</accession>
<evidence type="ECO:0000256" key="1">
    <source>
        <dbReference type="SAM" id="Phobius"/>
    </source>
</evidence>